<comment type="caution">
    <text evidence="5">The sequence shown here is derived from an EMBL/GenBank/DDBJ whole genome shotgun (WGS) entry which is preliminary data.</text>
</comment>
<evidence type="ECO:0000259" key="4">
    <source>
        <dbReference type="Pfam" id="PF00294"/>
    </source>
</evidence>
<evidence type="ECO:0000256" key="2">
    <source>
        <dbReference type="ARBA" id="ARBA00022679"/>
    </source>
</evidence>
<dbReference type="InterPro" id="IPR050306">
    <property type="entry name" value="PfkB_Carbo_kinase"/>
</dbReference>
<dbReference type="Pfam" id="PF00294">
    <property type="entry name" value="PfkB"/>
    <property type="match status" value="1"/>
</dbReference>
<evidence type="ECO:0000313" key="5">
    <source>
        <dbReference type="EMBL" id="HIX57517.1"/>
    </source>
</evidence>
<reference evidence="5" key="1">
    <citation type="journal article" date="2021" name="PeerJ">
        <title>Extensive microbial diversity within the chicken gut microbiome revealed by metagenomics and culture.</title>
        <authorList>
            <person name="Gilroy R."/>
            <person name="Ravi A."/>
            <person name="Getino M."/>
            <person name="Pursley I."/>
            <person name="Horton D.L."/>
            <person name="Alikhan N.F."/>
            <person name="Baker D."/>
            <person name="Gharbi K."/>
            <person name="Hall N."/>
            <person name="Watson M."/>
            <person name="Adriaenssens E.M."/>
            <person name="Foster-Nyarko E."/>
            <person name="Jarju S."/>
            <person name="Secka A."/>
            <person name="Antonio M."/>
            <person name="Oren A."/>
            <person name="Chaudhuri R.R."/>
            <person name="La Ragione R."/>
            <person name="Hildebrand F."/>
            <person name="Pallen M.J."/>
        </authorList>
    </citation>
    <scope>NUCLEOTIDE SEQUENCE</scope>
    <source>
        <strain evidence="5">USASDec5-558</strain>
    </source>
</reference>
<dbReference type="CDD" id="cd01166">
    <property type="entry name" value="KdgK"/>
    <property type="match status" value="1"/>
</dbReference>
<sequence>MAAKGLLLAGEPMGLLIAQSEGPLDSVSGYSLAVAGAEFNVATGAARLGHYVSYLTKLGDDPFGKLITRTLRNNKIDDANVIFTKERTTGFMLKSKVSKGDPEIFYFRKGSAASTLSPEDVEHIDFSKFSHIHLTGIFPALTDSTRAAMMTLIKKAREANLFISFDPNLRPQLWPSQEVMVKTLNELATYADLVLPGCGEGKILCNSEDPKVISDFYQKLGAKTVVTKLGPKGAFVRDGSNEFTIPGFIIDKVVDTVGAGDGFACGVITGLMEGLSLDKAVERGCAIGAIQCTFVGDNEGLPTPELLQAFIDSHQRVQL</sequence>
<reference evidence="5" key="2">
    <citation type="submission" date="2021-04" db="EMBL/GenBank/DDBJ databases">
        <authorList>
            <person name="Gilroy R."/>
        </authorList>
    </citation>
    <scope>NUCLEOTIDE SEQUENCE</scope>
    <source>
        <strain evidence="5">USASDec5-558</strain>
    </source>
</reference>
<gene>
    <name evidence="5" type="ORF">H9850_08615</name>
</gene>
<keyword evidence="2" id="KW-0808">Transferase</keyword>
<dbReference type="AlphaFoldDB" id="A0A9D2B0Z5"/>
<dbReference type="InterPro" id="IPR011611">
    <property type="entry name" value="PfkB_dom"/>
</dbReference>
<evidence type="ECO:0000256" key="1">
    <source>
        <dbReference type="ARBA" id="ARBA00010688"/>
    </source>
</evidence>
<dbReference type="EMBL" id="DXEV01000169">
    <property type="protein sequence ID" value="HIX57517.1"/>
    <property type="molecule type" value="Genomic_DNA"/>
</dbReference>
<evidence type="ECO:0000256" key="3">
    <source>
        <dbReference type="ARBA" id="ARBA00022777"/>
    </source>
</evidence>
<name>A0A9D2B0Z5_9GAMM</name>
<comment type="similarity">
    <text evidence="1">Belongs to the carbohydrate kinase PfkB family.</text>
</comment>
<proteinExistence type="inferred from homology"/>
<dbReference type="SUPFAM" id="SSF53613">
    <property type="entry name" value="Ribokinase-like"/>
    <property type="match status" value="1"/>
</dbReference>
<dbReference type="InterPro" id="IPR029056">
    <property type="entry name" value="Ribokinase-like"/>
</dbReference>
<dbReference type="PANTHER" id="PTHR43085">
    <property type="entry name" value="HEXOKINASE FAMILY MEMBER"/>
    <property type="match status" value="1"/>
</dbReference>
<dbReference type="PANTHER" id="PTHR43085:SF57">
    <property type="entry name" value="CARBOHYDRATE KINASE PFKB DOMAIN-CONTAINING PROTEIN"/>
    <property type="match status" value="1"/>
</dbReference>
<evidence type="ECO:0000313" key="6">
    <source>
        <dbReference type="Proteomes" id="UP000886829"/>
    </source>
</evidence>
<accession>A0A9D2B0Z5</accession>
<dbReference type="Gene3D" id="3.40.1190.20">
    <property type="match status" value="1"/>
</dbReference>
<organism evidence="5 6">
    <name type="scientific">Candidatus Anaerobiospirillum pullistercoris</name>
    <dbReference type="NCBI Taxonomy" id="2838452"/>
    <lineage>
        <taxon>Bacteria</taxon>
        <taxon>Pseudomonadati</taxon>
        <taxon>Pseudomonadota</taxon>
        <taxon>Gammaproteobacteria</taxon>
        <taxon>Aeromonadales</taxon>
        <taxon>Succinivibrionaceae</taxon>
        <taxon>Anaerobiospirillum</taxon>
    </lineage>
</organism>
<dbReference type="GO" id="GO:0016301">
    <property type="term" value="F:kinase activity"/>
    <property type="evidence" value="ECO:0007669"/>
    <property type="project" value="UniProtKB-KW"/>
</dbReference>
<dbReference type="Proteomes" id="UP000886829">
    <property type="component" value="Unassembled WGS sequence"/>
</dbReference>
<protein>
    <submittedName>
        <fullName evidence="5">Sugar kinase</fullName>
    </submittedName>
</protein>
<feature type="domain" description="Carbohydrate kinase PfkB" evidence="4">
    <location>
        <begin position="17"/>
        <end position="303"/>
    </location>
</feature>
<keyword evidence="3 5" id="KW-0418">Kinase</keyword>